<proteinExistence type="predicted"/>
<dbReference type="PANTHER" id="PTHR43685">
    <property type="entry name" value="GLYCOSYLTRANSFERASE"/>
    <property type="match status" value="1"/>
</dbReference>
<reference evidence="2 3" key="1">
    <citation type="submission" date="2015-05" db="EMBL/GenBank/DDBJ databases">
        <title>Photobacterium galathea sp. nov.</title>
        <authorList>
            <person name="Machado H."/>
            <person name="Gram L."/>
        </authorList>
    </citation>
    <scope>NUCLEOTIDE SEQUENCE [LARGE SCALE GENOMIC DNA]</scope>
    <source>
        <strain evidence="2 3">DSM 22954</strain>
    </source>
</reference>
<dbReference type="InterPro" id="IPR029044">
    <property type="entry name" value="Nucleotide-diphossugar_trans"/>
</dbReference>
<keyword evidence="3" id="KW-1185">Reference proteome</keyword>
<dbReference type="OrthoDB" id="9801954at2"/>
<dbReference type="PANTHER" id="PTHR43685:SF2">
    <property type="entry name" value="GLYCOSYLTRANSFERASE 2-LIKE DOMAIN-CONTAINING PROTEIN"/>
    <property type="match status" value="1"/>
</dbReference>
<protein>
    <recommendedName>
        <fullName evidence="1">Glycosyltransferase 2-like domain-containing protein</fullName>
    </recommendedName>
</protein>
<feature type="domain" description="Glycosyltransferase 2-like" evidence="1">
    <location>
        <begin position="8"/>
        <end position="171"/>
    </location>
</feature>
<dbReference type="SUPFAM" id="SSF53448">
    <property type="entry name" value="Nucleotide-diphospho-sugar transferases"/>
    <property type="match status" value="1"/>
</dbReference>
<dbReference type="STRING" id="320778.ABT57_03310"/>
<accession>A0A0J1HH60</accession>
<dbReference type="Proteomes" id="UP000035909">
    <property type="component" value="Unassembled WGS sequence"/>
</dbReference>
<dbReference type="Pfam" id="PF00535">
    <property type="entry name" value="Glycos_transf_2"/>
    <property type="match status" value="1"/>
</dbReference>
<dbReference type="InterPro" id="IPR001173">
    <property type="entry name" value="Glyco_trans_2-like"/>
</dbReference>
<evidence type="ECO:0000313" key="3">
    <source>
        <dbReference type="Proteomes" id="UP000035909"/>
    </source>
</evidence>
<name>A0A0J1HH60_9GAMM</name>
<dbReference type="AlphaFoldDB" id="A0A0J1HH60"/>
<evidence type="ECO:0000259" key="1">
    <source>
        <dbReference type="Pfam" id="PF00535"/>
    </source>
</evidence>
<dbReference type="InterPro" id="IPR050834">
    <property type="entry name" value="Glycosyltransf_2"/>
</dbReference>
<sequence length="314" mass="36376">MSKDYPISVIMTLFNSDAYLKKSLSSLFEQTLDCFEIVIIDDGSTDNSLSTIKSLIDFYPHRKNHIRIISRDNRGVAFSRAEGINLSSGEYVIFMDSDDWVHKDWLIGLLEMARNQESDIVICDFYNVYESDRLILKKEKIEGGNDNWFRQLLIGNVSNSNCNKLVKRELYIKNEINFHSGFDMGEDFYVTMRLLFNAKKISYLPKGLYYYNRTNESSLTSIYSSKSLNDLASIVSMTESFLLNSGSHDKYKKELVLLKIRTKQTILKYATTANKKLSITTFDDVNKNIFSLGSKSLILFYLLWIMKLDFFSQK</sequence>
<dbReference type="RefSeq" id="WP_047883785.1">
    <property type="nucleotide sequence ID" value="NZ_CP071325.1"/>
</dbReference>
<evidence type="ECO:0000313" key="2">
    <source>
        <dbReference type="EMBL" id="KLV10948.1"/>
    </source>
</evidence>
<gene>
    <name evidence="2" type="ORF">ABT57_03310</name>
</gene>
<dbReference type="EMBL" id="LDOU01000004">
    <property type="protein sequence ID" value="KLV10948.1"/>
    <property type="molecule type" value="Genomic_DNA"/>
</dbReference>
<dbReference type="CDD" id="cd00761">
    <property type="entry name" value="Glyco_tranf_GTA_type"/>
    <property type="match status" value="1"/>
</dbReference>
<comment type="caution">
    <text evidence="2">The sequence shown here is derived from an EMBL/GenBank/DDBJ whole genome shotgun (WGS) entry which is preliminary data.</text>
</comment>
<dbReference type="PATRIC" id="fig|320778.3.peg.711"/>
<dbReference type="Gene3D" id="3.90.550.10">
    <property type="entry name" value="Spore Coat Polysaccharide Biosynthesis Protein SpsA, Chain A"/>
    <property type="match status" value="1"/>
</dbReference>
<organism evidence="2 3">
    <name type="scientific">Photobacterium ganghwense</name>
    <dbReference type="NCBI Taxonomy" id="320778"/>
    <lineage>
        <taxon>Bacteria</taxon>
        <taxon>Pseudomonadati</taxon>
        <taxon>Pseudomonadota</taxon>
        <taxon>Gammaproteobacteria</taxon>
        <taxon>Vibrionales</taxon>
        <taxon>Vibrionaceae</taxon>
        <taxon>Photobacterium</taxon>
    </lineage>
</organism>